<feature type="transmembrane region" description="Helical" evidence="6">
    <location>
        <begin position="294"/>
        <end position="316"/>
    </location>
</feature>
<dbReference type="GO" id="GO:0016020">
    <property type="term" value="C:membrane"/>
    <property type="evidence" value="ECO:0007669"/>
    <property type="project" value="UniProtKB-SubCell"/>
</dbReference>
<feature type="transmembrane region" description="Helical" evidence="6">
    <location>
        <begin position="96"/>
        <end position="116"/>
    </location>
</feature>
<evidence type="ECO:0000313" key="11">
    <source>
        <dbReference type="EMBL" id="CAF3754192.1"/>
    </source>
</evidence>
<dbReference type="PANTHER" id="PTHR11662:SF399">
    <property type="entry name" value="FI19708P1-RELATED"/>
    <property type="match status" value="1"/>
</dbReference>
<keyword evidence="12" id="KW-1185">Reference proteome</keyword>
<dbReference type="InterPro" id="IPR036259">
    <property type="entry name" value="MFS_trans_sf"/>
</dbReference>
<keyword evidence="3 6" id="KW-1133">Transmembrane helix</keyword>
<dbReference type="Proteomes" id="UP000682733">
    <property type="component" value="Unassembled WGS sequence"/>
</dbReference>
<dbReference type="EMBL" id="CAJNOQ010002839">
    <property type="protein sequence ID" value="CAF0981663.1"/>
    <property type="molecule type" value="Genomic_DNA"/>
</dbReference>
<comment type="caution">
    <text evidence="9">The sequence shown here is derived from an EMBL/GenBank/DDBJ whole genome shotgun (WGS) entry which is preliminary data.</text>
</comment>
<evidence type="ECO:0000313" key="8">
    <source>
        <dbReference type="EMBL" id="CAF0979024.1"/>
    </source>
</evidence>
<keyword evidence="2 6" id="KW-0812">Transmembrane</keyword>
<evidence type="ECO:0000313" key="12">
    <source>
        <dbReference type="Proteomes" id="UP000663829"/>
    </source>
</evidence>
<dbReference type="Proteomes" id="UP000677228">
    <property type="component" value="Unassembled WGS sequence"/>
</dbReference>
<feature type="region of interest" description="Disordered" evidence="5">
    <location>
        <begin position="469"/>
        <end position="496"/>
    </location>
</feature>
<feature type="transmembrane region" description="Helical" evidence="6">
    <location>
        <begin position="336"/>
        <end position="354"/>
    </location>
</feature>
<dbReference type="EMBL" id="CAJOBC010002839">
    <property type="protein sequence ID" value="CAF3754192.1"/>
    <property type="molecule type" value="Genomic_DNA"/>
</dbReference>
<protein>
    <recommendedName>
        <fullName evidence="7">Major facilitator superfamily (MFS) profile domain-containing protein</fullName>
    </recommendedName>
</protein>
<dbReference type="Pfam" id="PF07690">
    <property type="entry name" value="MFS_1"/>
    <property type="match status" value="1"/>
</dbReference>
<dbReference type="SUPFAM" id="SSF103473">
    <property type="entry name" value="MFS general substrate transporter"/>
    <property type="match status" value="1"/>
</dbReference>
<dbReference type="PANTHER" id="PTHR11662">
    <property type="entry name" value="SOLUTE CARRIER FAMILY 17"/>
    <property type="match status" value="1"/>
</dbReference>
<feature type="transmembrane region" description="Helical" evidence="6">
    <location>
        <begin position="128"/>
        <end position="150"/>
    </location>
</feature>
<dbReference type="Gene3D" id="1.20.1250.20">
    <property type="entry name" value="MFS general substrate transporter like domains"/>
    <property type="match status" value="2"/>
</dbReference>
<keyword evidence="4 6" id="KW-0472">Membrane</keyword>
<feature type="domain" description="Major facilitator superfamily (MFS) profile" evidence="7">
    <location>
        <begin position="1"/>
        <end position="454"/>
    </location>
</feature>
<feature type="transmembrane region" description="Helical" evidence="6">
    <location>
        <begin position="396"/>
        <end position="418"/>
    </location>
</feature>
<feature type="transmembrane region" description="Helical" evidence="6">
    <location>
        <begin position="189"/>
        <end position="208"/>
    </location>
</feature>
<dbReference type="Proteomes" id="UP000681722">
    <property type="component" value="Unassembled WGS sequence"/>
</dbReference>
<dbReference type="EMBL" id="CAJNOK010005624">
    <property type="protein sequence ID" value="CAF0979024.1"/>
    <property type="molecule type" value="Genomic_DNA"/>
</dbReference>
<accession>A0A814FI56</accession>
<dbReference type="InterPro" id="IPR020846">
    <property type="entry name" value="MFS_dom"/>
</dbReference>
<dbReference type="GO" id="GO:0006820">
    <property type="term" value="P:monoatomic anion transport"/>
    <property type="evidence" value="ECO:0007669"/>
    <property type="project" value="TreeGrafter"/>
</dbReference>
<dbReference type="AlphaFoldDB" id="A0A814FI56"/>
<dbReference type="PROSITE" id="PS50850">
    <property type="entry name" value="MFS"/>
    <property type="match status" value="1"/>
</dbReference>
<evidence type="ECO:0000256" key="1">
    <source>
        <dbReference type="ARBA" id="ARBA00004141"/>
    </source>
</evidence>
<feature type="transmembrane region" description="Helical" evidence="6">
    <location>
        <begin position="361"/>
        <end position="384"/>
    </location>
</feature>
<name>A0A814FI56_9BILA</name>
<gene>
    <name evidence="9" type="ORF">GPM918_LOCUS12781</name>
    <name evidence="8" type="ORF">OVA965_LOCUS13486</name>
    <name evidence="11" type="ORF">SRO942_LOCUS12781</name>
    <name evidence="10" type="ORF">TMI583_LOCUS13489</name>
</gene>
<feature type="transmembrane region" description="Helical" evidence="6">
    <location>
        <begin position="162"/>
        <end position="182"/>
    </location>
</feature>
<evidence type="ECO:0000256" key="6">
    <source>
        <dbReference type="SAM" id="Phobius"/>
    </source>
</evidence>
<evidence type="ECO:0000259" key="7">
    <source>
        <dbReference type="PROSITE" id="PS50850"/>
    </source>
</evidence>
<proteinExistence type="predicted"/>
<evidence type="ECO:0000256" key="5">
    <source>
        <dbReference type="SAM" id="MobiDB-lite"/>
    </source>
</evidence>
<evidence type="ECO:0000256" key="2">
    <source>
        <dbReference type="ARBA" id="ARBA00022692"/>
    </source>
</evidence>
<feature type="transmembrane region" description="Helical" evidence="6">
    <location>
        <begin position="261"/>
        <end position="282"/>
    </location>
</feature>
<evidence type="ECO:0000313" key="10">
    <source>
        <dbReference type="EMBL" id="CAF3749669.1"/>
    </source>
</evidence>
<reference evidence="9" key="1">
    <citation type="submission" date="2021-02" db="EMBL/GenBank/DDBJ databases">
        <authorList>
            <person name="Nowell W R."/>
        </authorList>
    </citation>
    <scope>NUCLEOTIDE SEQUENCE</scope>
</reference>
<dbReference type="FunFam" id="1.20.1250.20:FF:000532">
    <property type="entry name" value="SLC (SoLute Carrier) homolog"/>
    <property type="match status" value="1"/>
</dbReference>
<evidence type="ECO:0000256" key="3">
    <source>
        <dbReference type="ARBA" id="ARBA00022989"/>
    </source>
</evidence>
<comment type="subcellular location">
    <subcellularLocation>
        <location evidence="1">Membrane</location>
        <topology evidence="1">Multi-pass membrane protein</topology>
    </subcellularLocation>
</comment>
<feature type="transmembrane region" description="Helical" evidence="6">
    <location>
        <begin position="430"/>
        <end position="449"/>
    </location>
</feature>
<evidence type="ECO:0000256" key="4">
    <source>
        <dbReference type="ARBA" id="ARBA00023136"/>
    </source>
</evidence>
<evidence type="ECO:0000313" key="9">
    <source>
        <dbReference type="EMBL" id="CAF0981663.1"/>
    </source>
</evidence>
<dbReference type="InterPro" id="IPR011701">
    <property type="entry name" value="MFS"/>
</dbReference>
<organism evidence="9 12">
    <name type="scientific">Didymodactylos carnosus</name>
    <dbReference type="NCBI Taxonomy" id="1234261"/>
    <lineage>
        <taxon>Eukaryota</taxon>
        <taxon>Metazoa</taxon>
        <taxon>Spiralia</taxon>
        <taxon>Gnathifera</taxon>
        <taxon>Rotifera</taxon>
        <taxon>Eurotatoria</taxon>
        <taxon>Bdelloidea</taxon>
        <taxon>Philodinida</taxon>
        <taxon>Philodinidae</taxon>
        <taxon>Didymodactylos</taxon>
    </lineage>
</organism>
<feature type="compositionally biased region" description="Basic and acidic residues" evidence="5">
    <location>
        <begin position="476"/>
        <end position="496"/>
    </location>
</feature>
<dbReference type="EMBL" id="CAJOBA010005630">
    <property type="protein sequence ID" value="CAF3749669.1"/>
    <property type="molecule type" value="Genomic_DNA"/>
</dbReference>
<dbReference type="Proteomes" id="UP000663829">
    <property type="component" value="Unassembled WGS sequence"/>
</dbReference>
<sequence>MVIKPTLPSVKTVNETIMLPSTLLRSDMMEEETTDIVQLTTRPTLKIQRYGIYLTEKRFFWSEAQQQLLLGSYWGGYIFTQIPGGWLATNFGAKRVYAISLLISSIATLCLNLMYFMSDTQFILMVMLRFIIGLSHGVLFPATVALWSLWAVPAERGRLVSVGFSGTHLGTSITMLIGGLLCRYLISGWMYLFFFSSILGFLWLILWMCLASDSPTQHPTISDDEREYICHITLGDGNGTKKRGLLLSEIPWKNIIKSKPLLALFVTHMCNLFGLFFFLTNIGKIMVDVHRISVQYTGFIAAGGFLLTWITSLASGMCVDILVQKGIMSLTGARKLFNSITSFGPVLCMISLCFCDETRQILGVITVIMFLAFSGLGYGAGYVVNFNDIVPAYSGVIFGIANTLASLAGLIGNLVAGLVIKKSILHNWRYLFILFGAVYFIGGLVYLLFGTALPRKWATFDAVNKKQTIDNNNNGEENRPMKDYADYDEKQLEQRA</sequence>
<dbReference type="OrthoDB" id="2985014at2759"/>
<dbReference type="InterPro" id="IPR050382">
    <property type="entry name" value="MFS_Na/Anion_cotransporter"/>
</dbReference>
<dbReference type="GO" id="GO:0022857">
    <property type="term" value="F:transmembrane transporter activity"/>
    <property type="evidence" value="ECO:0007669"/>
    <property type="project" value="InterPro"/>
</dbReference>